<protein>
    <submittedName>
        <fullName evidence="2">Uncharacterized protein</fullName>
    </submittedName>
</protein>
<dbReference type="Proteomes" id="UP000887580">
    <property type="component" value="Unplaced"/>
</dbReference>
<reference evidence="2" key="1">
    <citation type="submission" date="2022-11" db="UniProtKB">
        <authorList>
            <consortium name="WormBaseParasite"/>
        </authorList>
    </citation>
    <scope>IDENTIFICATION</scope>
</reference>
<accession>A0AC35GKC1</accession>
<organism evidence="1 2">
    <name type="scientific">Panagrolaimus sp. PS1159</name>
    <dbReference type="NCBI Taxonomy" id="55785"/>
    <lineage>
        <taxon>Eukaryota</taxon>
        <taxon>Metazoa</taxon>
        <taxon>Ecdysozoa</taxon>
        <taxon>Nematoda</taxon>
        <taxon>Chromadorea</taxon>
        <taxon>Rhabditida</taxon>
        <taxon>Tylenchina</taxon>
        <taxon>Panagrolaimomorpha</taxon>
        <taxon>Panagrolaimoidea</taxon>
        <taxon>Panagrolaimidae</taxon>
        <taxon>Panagrolaimus</taxon>
    </lineage>
</organism>
<proteinExistence type="predicted"/>
<dbReference type="WBParaSite" id="PS1159_v2.g6270.t1">
    <property type="protein sequence ID" value="PS1159_v2.g6270.t1"/>
    <property type="gene ID" value="PS1159_v2.g6270"/>
</dbReference>
<name>A0AC35GKC1_9BILA</name>
<sequence>MAAVSTYSNATTASSTTATTGTTSSRLIPEDSQRRVTKHVQRHHQPAHFRPTTKPSERQRKMKRNQRINFVSTDGTTSGNSLSDCNSEDLQLGNEFGGGGDAFSIRLEQLMKKPENSDLEADCEDNNSTDVDTVSISGSIKHKNPIEGNENVSSDSKMELLNAKIRNLEKQLATVLSLNIKLKEENDRLKSAVTNQ</sequence>
<evidence type="ECO:0000313" key="2">
    <source>
        <dbReference type="WBParaSite" id="PS1159_v2.g6270.t1"/>
    </source>
</evidence>
<evidence type="ECO:0000313" key="1">
    <source>
        <dbReference type="Proteomes" id="UP000887580"/>
    </source>
</evidence>